<keyword evidence="1" id="KW-0812">Transmembrane</keyword>
<gene>
    <name evidence="3" type="ORF">JAAARDRAFT_200821</name>
</gene>
<evidence type="ECO:0000313" key="3">
    <source>
        <dbReference type="EMBL" id="KDQ49473.1"/>
    </source>
</evidence>
<dbReference type="Pfam" id="PF20151">
    <property type="entry name" value="DUF6533"/>
    <property type="match status" value="1"/>
</dbReference>
<evidence type="ECO:0000259" key="2">
    <source>
        <dbReference type="Pfam" id="PF20151"/>
    </source>
</evidence>
<evidence type="ECO:0000256" key="1">
    <source>
        <dbReference type="SAM" id="Phobius"/>
    </source>
</evidence>
<organism evidence="3 4">
    <name type="scientific">Jaapia argillacea MUCL 33604</name>
    <dbReference type="NCBI Taxonomy" id="933084"/>
    <lineage>
        <taxon>Eukaryota</taxon>
        <taxon>Fungi</taxon>
        <taxon>Dikarya</taxon>
        <taxon>Basidiomycota</taxon>
        <taxon>Agaricomycotina</taxon>
        <taxon>Agaricomycetes</taxon>
        <taxon>Agaricomycetidae</taxon>
        <taxon>Jaapiales</taxon>
        <taxon>Jaapiaceae</taxon>
        <taxon>Jaapia</taxon>
    </lineage>
</organism>
<feature type="domain" description="DUF6533" evidence="2">
    <location>
        <begin position="20"/>
        <end position="61"/>
    </location>
</feature>
<keyword evidence="4" id="KW-1185">Reference proteome</keyword>
<dbReference type="InParanoid" id="A0A067P3K4"/>
<dbReference type="OrthoDB" id="3251775at2759"/>
<accession>A0A067P3K4</accession>
<protein>
    <recommendedName>
        <fullName evidence="2">DUF6533 domain-containing protein</fullName>
    </recommendedName>
</protein>
<proteinExistence type="predicted"/>
<dbReference type="AlphaFoldDB" id="A0A067P3K4"/>
<sequence length="92" mass="10287">MPGFSEPVFVGYLHITRMGQLSATLAALYDYAISIDQEVELIWGHPGHTAKIFYFLMRYCGNAVVVTIFVLLITGINSDNAYVELSAMLPYH</sequence>
<feature type="transmembrane region" description="Helical" evidence="1">
    <location>
        <begin position="52"/>
        <end position="73"/>
    </location>
</feature>
<keyword evidence="1" id="KW-0472">Membrane</keyword>
<dbReference type="Proteomes" id="UP000027265">
    <property type="component" value="Unassembled WGS sequence"/>
</dbReference>
<dbReference type="EMBL" id="KL197783">
    <property type="protein sequence ID" value="KDQ49473.1"/>
    <property type="molecule type" value="Genomic_DNA"/>
</dbReference>
<evidence type="ECO:0000313" key="4">
    <source>
        <dbReference type="Proteomes" id="UP000027265"/>
    </source>
</evidence>
<dbReference type="HOGENOM" id="CLU_2413565_0_0_1"/>
<dbReference type="InterPro" id="IPR045340">
    <property type="entry name" value="DUF6533"/>
</dbReference>
<keyword evidence="1" id="KW-1133">Transmembrane helix</keyword>
<name>A0A067P3K4_9AGAM</name>
<reference evidence="4" key="1">
    <citation type="journal article" date="2014" name="Proc. Natl. Acad. Sci. U.S.A.">
        <title>Extensive sampling of basidiomycete genomes demonstrates inadequacy of the white-rot/brown-rot paradigm for wood decay fungi.</title>
        <authorList>
            <person name="Riley R."/>
            <person name="Salamov A.A."/>
            <person name="Brown D.W."/>
            <person name="Nagy L.G."/>
            <person name="Floudas D."/>
            <person name="Held B.W."/>
            <person name="Levasseur A."/>
            <person name="Lombard V."/>
            <person name="Morin E."/>
            <person name="Otillar R."/>
            <person name="Lindquist E.A."/>
            <person name="Sun H."/>
            <person name="LaButti K.M."/>
            <person name="Schmutz J."/>
            <person name="Jabbour D."/>
            <person name="Luo H."/>
            <person name="Baker S.E."/>
            <person name="Pisabarro A.G."/>
            <person name="Walton J.D."/>
            <person name="Blanchette R.A."/>
            <person name="Henrissat B."/>
            <person name="Martin F."/>
            <person name="Cullen D."/>
            <person name="Hibbett D.S."/>
            <person name="Grigoriev I.V."/>
        </authorList>
    </citation>
    <scope>NUCLEOTIDE SEQUENCE [LARGE SCALE GENOMIC DNA]</scope>
    <source>
        <strain evidence="4">MUCL 33604</strain>
    </source>
</reference>